<gene>
    <name evidence="2" type="ORF">SAMN05216251_102406</name>
</gene>
<keyword evidence="1" id="KW-0812">Transmembrane</keyword>
<name>A0A1I1ZCA1_9ACTN</name>
<proteinExistence type="predicted"/>
<dbReference type="RefSeq" id="WP_093712066.1">
    <property type="nucleotide sequence ID" value="NZ_FONG01000002.1"/>
</dbReference>
<dbReference type="EMBL" id="FONG01000002">
    <property type="protein sequence ID" value="SFE29464.1"/>
    <property type="molecule type" value="Genomic_DNA"/>
</dbReference>
<keyword evidence="3" id="KW-1185">Reference proteome</keyword>
<dbReference type="OrthoDB" id="4254985at2"/>
<feature type="transmembrane region" description="Helical" evidence="1">
    <location>
        <begin position="7"/>
        <end position="28"/>
    </location>
</feature>
<reference evidence="2 3" key="1">
    <citation type="submission" date="2016-10" db="EMBL/GenBank/DDBJ databases">
        <authorList>
            <person name="de Groot N.N."/>
        </authorList>
    </citation>
    <scope>NUCLEOTIDE SEQUENCE [LARGE SCALE GENOMIC DNA]</scope>
    <source>
        <strain evidence="2 3">CGMCC 4.3510</strain>
    </source>
</reference>
<organism evidence="2 3">
    <name type="scientific">Actinacidiphila alni</name>
    <dbReference type="NCBI Taxonomy" id="380248"/>
    <lineage>
        <taxon>Bacteria</taxon>
        <taxon>Bacillati</taxon>
        <taxon>Actinomycetota</taxon>
        <taxon>Actinomycetes</taxon>
        <taxon>Kitasatosporales</taxon>
        <taxon>Streptomycetaceae</taxon>
        <taxon>Actinacidiphila</taxon>
    </lineage>
</organism>
<sequence length="88" mass="9762">MAGTTPRFAVALYSVSATSVALGALLWARDRNTKTHKVYSDYLAADTYSSSDWRIWTPNVPEDRLGLYLIVAGVLLALITRFVLTRRG</sequence>
<evidence type="ECO:0000313" key="2">
    <source>
        <dbReference type="EMBL" id="SFE29464.1"/>
    </source>
</evidence>
<dbReference type="AlphaFoldDB" id="A0A1I1ZCA1"/>
<keyword evidence="1" id="KW-1133">Transmembrane helix</keyword>
<evidence type="ECO:0000313" key="3">
    <source>
        <dbReference type="Proteomes" id="UP000199323"/>
    </source>
</evidence>
<protein>
    <submittedName>
        <fullName evidence="2">Uncharacterized protein</fullName>
    </submittedName>
</protein>
<dbReference type="Proteomes" id="UP000199323">
    <property type="component" value="Unassembled WGS sequence"/>
</dbReference>
<evidence type="ECO:0000256" key="1">
    <source>
        <dbReference type="SAM" id="Phobius"/>
    </source>
</evidence>
<keyword evidence="1" id="KW-0472">Membrane</keyword>
<feature type="transmembrane region" description="Helical" evidence="1">
    <location>
        <begin position="65"/>
        <end position="84"/>
    </location>
</feature>
<accession>A0A1I1ZCA1</accession>